<dbReference type="SUPFAM" id="SSF50685">
    <property type="entry name" value="Barwin-like endoglucanases"/>
    <property type="match status" value="1"/>
</dbReference>
<name>A0A0B7NCF2_9FUNG</name>
<evidence type="ECO:0000256" key="2">
    <source>
        <dbReference type="SAM" id="MobiDB-lite"/>
    </source>
</evidence>
<dbReference type="PANTHER" id="PTHR31836:SF28">
    <property type="entry name" value="SRCR DOMAIN-CONTAINING PROTEIN-RELATED"/>
    <property type="match status" value="1"/>
</dbReference>
<feature type="compositionally biased region" description="Basic and acidic residues" evidence="2">
    <location>
        <begin position="56"/>
        <end position="78"/>
    </location>
</feature>
<feature type="chain" id="PRO_5002121268" description="RlpA-like protein double-psi beta-barrel domain-containing protein" evidence="3">
    <location>
        <begin position="27"/>
        <end position="198"/>
    </location>
</feature>
<dbReference type="STRING" id="35722.A0A0B7NCF2"/>
<feature type="compositionally biased region" description="Low complexity" evidence="2">
    <location>
        <begin position="80"/>
        <end position="97"/>
    </location>
</feature>
<dbReference type="EMBL" id="LN728865">
    <property type="protein sequence ID" value="CEP13020.1"/>
    <property type="molecule type" value="Genomic_DNA"/>
</dbReference>
<sequence length="198" mass="21676">MRITQSTLLTLVSVILVALLFNAAESAPAFPTDVPIPSAFVKKITVAPKQLALDGHQIEKRRNHQNHEKPQKKNDRNKLTSTKKTSKSSSSSGTFKGKGTWYHTGMGSCGIKSNDKQLIIALNARQMAKESPENPNNNPLCGRKIRVRNLKNGREVTATVQDTCPGCPDGDSLDLSPAAFKKIAALDQGKIEIEWSWV</sequence>
<evidence type="ECO:0000313" key="6">
    <source>
        <dbReference type="Proteomes" id="UP000054107"/>
    </source>
</evidence>
<dbReference type="CDD" id="cd22191">
    <property type="entry name" value="DPBB_RlpA_EXP_N-like"/>
    <property type="match status" value="1"/>
</dbReference>
<dbReference type="OrthoDB" id="406505at2759"/>
<dbReference type="PANTHER" id="PTHR31836">
    <property type="match status" value="1"/>
</dbReference>
<dbReference type="InterPro" id="IPR036908">
    <property type="entry name" value="RlpA-like_sf"/>
</dbReference>
<evidence type="ECO:0000313" key="5">
    <source>
        <dbReference type="EMBL" id="CEP13020.1"/>
    </source>
</evidence>
<dbReference type="Proteomes" id="UP000054107">
    <property type="component" value="Unassembled WGS sequence"/>
</dbReference>
<feature type="region of interest" description="Disordered" evidence="2">
    <location>
        <begin position="52"/>
        <end position="97"/>
    </location>
</feature>
<evidence type="ECO:0000256" key="1">
    <source>
        <dbReference type="ARBA" id="ARBA00022729"/>
    </source>
</evidence>
<keyword evidence="1 3" id="KW-0732">Signal</keyword>
<protein>
    <recommendedName>
        <fullName evidence="4">RlpA-like protein double-psi beta-barrel domain-containing protein</fullName>
    </recommendedName>
</protein>
<organism evidence="5 6">
    <name type="scientific">Parasitella parasitica</name>
    <dbReference type="NCBI Taxonomy" id="35722"/>
    <lineage>
        <taxon>Eukaryota</taxon>
        <taxon>Fungi</taxon>
        <taxon>Fungi incertae sedis</taxon>
        <taxon>Mucoromycota</taxon>
        <taxon>Mucoromycotina</taxon>
        <taxon>Mucoromycetes</taxon>
        <taxon>Mucorales</taxon>
        <taxon>Mucorineae</taxon>
        <taxon>Mucoraceae</taxon>
        <taxon>Parasitella</taxon>
    </lineage>
</organism>
<gene>
    <name evidence="5" type="primary">PARPA_07043.1 scaffold 25231</name>
</gene>
<evidence type="ECO:0000259" key="4">
    <source>
        <dbReference type="Pfam" id="PF03330"/>
    </source>
</evidence>
<keyword evidence="6" id="KW-1185">Reference proteome</keyword>
<dbReference type="Gene3D" id="2.40.40.10">
    <property type="entry name" value="RlpA-like domain"/>
    <property type="match status" value="1"/>
</dbReference>
<dbReference type="InterPro" id="IPR009009">
    <property type="entry name" value="RlpA-like_DPBB"/>
</dbReference>
<dbReference type="AlphaFoldDB" id="A0A0B7NCF2"/>
<dbReference type="Pfam" id="PF03330">
    <property type="entry name" value="DPBB_1"/>
    <property type="match status" value="1"/>
</dbReference>
<feature type="signal peptide" evidence="3">
    <location>
        <begin position="1"/>
        <end position="26"/>
    </location>
</feature>
<proteinExistence type="predicted"/>
<dbReference type="InterPro" id="IPR051477">
    <property type="entry name" value="Expansin_CellWall"/>
</dbReference>
<feature type="domain" description="RlpA-like protein double-psi beta-barrel" evidence="4">
    <location>
        <begin position="97"/>
        <end position="194"/>
    </location>
</feature>
<reference evidence="5 6" key="1">
    <citation type="submission" date="2014-09" db="EMBL/GenBank/DDBJ databases">
        <authorList>
            <person name="Ellenberger Sabrina"/>
        </authorList>
    </citation>
    <scope>NUCLEOTIDE SEQUENCE [LARGE SCALE GENOMIC DNA]</scope>
    <source>
        <strain evidence="5 6">CBS 412.66</strain>
    </source>
</reference>
<evidence type="ECO:0000256" key="3">
    <source>
        <dbReference type="SAM" id="SignalP"/>
    </source>
</evidence>
<accession>A0A0B7NCF2</accession>